<name>A0A7Y2RBP4_9HYPH</name>
<protein>
    <submittedName>
        <fullName evidence="2">Uncharacterized protein</fullName>
    </submittedName>
</protein>
<dbReference type="Proteomes" id="UP000530654">
    <property type="component" value="Unassembled WGS sequence"/>
</dbReference>
<evidence type="ECO:0000313" key="3">
    <source>
        <dbReference type="Proteomes" id="UP000530654"/>
    </source>
</evidence>
<dbReference type="AlphaFoldDB" id="A0A7Y2RBP4"/>
<feature type="region of interest" description="Disordered" evidence="1">
    <location>
        <begin position="37"/>
        <end position="60"/>
    </location>
</feature>
<evidence type="ECO:0000313" key="2">
    <source>
        <dbReference type="EMBL" id="NNH67992.1"/>
    </source>
</evidence>
<dbReference type="RefSeq" id="WP_170282980.1">
    <property type="nucleotide sequence ID" value="NZ_JABEQY010000053.1"/>
</dbReference>
<sequence>MTIYRLCGITALPSTTTITAITGITGYDDAELLRESDVNPQKRSEAAETRNLGMQDWGRSHSLHVPSKDCFRNFNKRIGA</sequence>
<gene>
    <name evidence="2" type="ORF">HLI17_32940</name>
</gene>
<accession>A0A7Y2RBP4</accession>
<dbReference type="EMBL" id="JABEQY010000053">
    <property type="protein sequence ID" value="NNH67992.1"/>
    <property type="molecule type" value="Genomic_DNA"/>
</dbReference>
<feature type="compositionally biased region" description="Basic and acidic residues" evidence="1">
    <location>
        <begin position="37"/>
        <end position="48"/>
    </location>
</feature>
<comment type="caution">
    <text evidence="2">The sequence shown here is derived from an EMBL/GenBank/DDBJ whole genome shotgun (WGS) entry which is preliminary data.</text>
</comment>
<organism evidence="2 3">
    <name type="scientific">Rhizobium laguerreae</name>
    <dbReference type="NCBI Taxonomy" id="1076926"/>
    <lineage>
        <taxon>Bacteria</taxon>
        <taxon>Pseudomonadati</taxon>
        <taxon>Pseudomonadota</taxon>
        <taxon>Alphaproteobacteria</taxon>
        <taxon>Hyphomicrobiales</taxon>
        <taxon>Rhizobiaceae</taxon>
        <taxon>Rhizobium/Agrobacterium group</taxon>
        <taxon>Rhizobium</taxon>
    </lineage>
</organism>
<reference evidence="2 3" key="1">
    <citation type="submission" date="2020-04" db="EMBL/GenBank/DDBJ databases">
        <title>Rhizobium bacterial biofertilizers improve the content of phenolic compounds of Lactuca sativa L. under non-saline and saline-stress conditions.</title>
        <authorList>
            <person name="Ayuso-Calles M."/>
            <person name="Garcia-Estevez I."/>
            <person name="Jimenez-Gomez A."/>
            <person name="Flores-Felix J.D."/>
            <person name="Escribano-Bailon M."/>
            <person name="Rivas R."/>
        </authorList>
    </citation>
    <scope>NUCLEOTIDE SEQUENCE [LARGE SCALE GENOMIC DNA]</scope>
    <source>
        <strain evidence="2 3">GPTR02</strain>
    </source>
</reference>
<evidence type="ECO:0000256" key="1">
    <source>
        <dbReference type="SAM" id="MobiDB-lite"/>
    </source>
</evidence>
<proteinExistence type="predicted"/>